<dbReference type="RefSeq" id="WP_146885055.1">
    <property type="nucleotide sequence ID" value="NZ_BJXB01000011.1"/>
</dbReference>
<dbReference type="Gene3D" id="2.40.10.10">
    <property type="entry name" value="Trypsin-like serine proteases"/>
    <property type="match status" value="2"/>
</dbReference>
<dbReference type="InterPro" id="IPR051201">
    <property type="entry name" value="Chloro_Bact_Ser_Proteases"/>
</dbReference>
<dbReference type="SUPFAM" id="SSF50494">
    <property type="entry name" value="Trypsin-like serine proteases"/>
    <property type="match status" value="1"/>
</dbReference>
<dbReference type="SMART" id="SM00228">
    <property type="entry name" value="PDZ"/>
    <property type="match status" value="1"/>
</dbReference>
<dbReference type="GO" id="GO:0006508">
    <property type="term" value="P:proteolysis"/>
    <property type="evidence" value="ECO:0007669"/>
    <property type="project" value="UniProtKB-KW"/>
</dbReference>
<protein>
    <submittedName>
        <fullName evidence="5">Serine protease</fullName>
    </submittedName>
</protein>
<dbReference type="Pfam" id="PF13365">
    <property type="entry name" value="Trypsin_2"/>
    <property type="match status" value="1"/>
</dbReference>
<dbReference type="Pfam" id="PF13180">
    <property type="entry name" value="PDZ_2"/>
    <property type="match status" value="1"/>
</dbReference>
<dbReference type="OrthoDB" id="73775at2"/>
<keyword evidence="6" id="KW-1185">Reference proteome</keyword>
<proteinExistence type="inferred from homology"/>
<gene>
    <name evidence="5" type="ORF">DC3_27180</name>
</gene>
<dbReference type="InterPro" id="IPR001940">
    <property type="entry name" value="Peptidase_S1C"/>
</dbReference>
<keyword evidence="3" id="KW-0378">Hydrolase</keyword>
<dbReference type="Gene3D" id="2.30.42.10">
    <property type="match status" value="1"/>
</dbReference>
<dbReference type="Proteomes" id="UP000321306">
    <property type="component" value="Unassembled WGS sequence"/>
</dbReference>
<sequence>MRGCLTLVVVLGVLLLMFPKATEQVRDVLVKPPEPVVLKNASEEDKLYQMVRAATFKIERDVSDGVVVGTGFFINQDGYALTAYHVVEFRNQVTVVLPNLRRYTADVVGFDNTTDLALLKVRINKATFLPLAPKHPNVGDSILAVGNSGGDFLKRRVGKVIDLNVAASRADFPPGTLEMRAPIAPGDSGGPVANAKGEIVGVVSYIRVYDDQSTTAYAVPMNQEQKILSELMAGTKRDVPVLGVRSSFHASDFDHGVRVGSVEKGSPAEKAGLRAEREETVRLQDGSSERVLKADYILAVDGAPVNTFDELIGVVRRKSIGDVVKLQVERDGKRLILPVQLGARATVFTE</sequence>
<dbReference type="PANTHER" id="PTHR43343:SF3">
    <property type="entry name" value="PROTEASE DO-LIKE 8, CHLOROPLASTIC"/>
    <property type="match status" value="1"/>
</dbReference>
<comment type="similarity">
    <text evidence="1">Belongs to the peptidase S1C family.</text>
</comment>
<keyword evidence="2 5" id="KW-0645">Protease</keyword>
<organism evidence="5 6">
    <name type="scientific">Deinococcus cellulosilyticus (strain DSM 18568 / NBRC 106333 / KACC 11606 / 5516J-15)</name>
    <dbReference type="NCBI Taxonomy" id="1223518"/>
    <lineage>
        <taxon>Bacteria</taxon>
        <taxon>Thermotogati</taxon>
        <taxon>Deinococcota</taxon>
        <taxon>Deinococci</taxon>
        <taxon>Deinococcales</taxon>
        <taxon>Deinococcaceae</taxon>
        <taxon>Deinococcus</taxon>
    </lineage>
</organism>
<dbReference type="InterPro" id="IPR043504">
    <property type="entry name" value="Peptidase_S1_PA_chymotrypsin"/>
</dbReference>
<dbReference type="AlphaFoldDB" id="A0A511N2L5"/>
<dbReference type="InterPro" id="IPR009003">
    <property type="entry name" value="Peptidase_S1_PA"/>
</dbReference>
<dbReference type="SUPFAM" id="SSF50156">
    <property type="entry name" value="PDZ domain-like"/>
    <property type="match status" value="1"/>
</dbReference>
<dbReference type="InterPro" id="IPR036034">
    <property type="entry name" value="PDZ_sf"/>
</dbReference>
<dbReference type="EMBL" id="BJXB01000011">
    <property type="protein sequence ID" value="GEM47083.1"/>
    <property type="molecule type" value="Genomic_DNA"/>
</dbReference>
<evidence type="ECO:0000256" key="3">
    <source>
        <dbReference type="ARBA" id="ARBA00022801"/>
    </source>
</evidence>
<dbReference type="PROSITE" id="PS50106">
    <property type="entry name" value="PDZ"/>
    <property type="match status" value="1"/>
</dbReference>
<reference evidence="5 6" key="1">
    <citation type="submission" date="2019-07" db="EMBL/GenBank/DDBJ databases">
        <title>Whole genome shotgun sequence of Deinococcus cellulosilyticus NBRC 106333.</title>
        <authorList>
            <person name="Hosoyama A."/>
            <person name="Uohara A."/>
            <person name="Ohji S."/>
            <person name="Ichikawa N."/>
        </authorList>
    </citation>
    <scope>NUCLEOTIDE SEQUENCE [LARGE SCALE GENOMIC DNA]</scope>
    <source>
        <strain evidence="5 6">NBRC 106333</strain>
    </source>
</reference>
<evidence type="ECO:0000313" key="6">
    <source>
        <dbReference type="Proteomes" id="UP000321306"/>
    </source>
</evidence>
<feature type="domain" description="PDZ" evidence="4">
    <location>
        <begin position="228"/>
        <end position="332"/>
    </location>
</feature>
<evidence type="ECO:0000256" key="2">
    <source>
        <dbReference type="ARBA" id="ARBA00022670"/>
    </source>
</evidence>
<dbReference type="GO" id="GO:0004252">
    <property type="term" value="F:serine-type endopeptidase activity"/>
    <property type="evidence" value="ECO:0007669"/>
    <property type="project" value="InterPro"/>
</dbReference>
<evidence type="ECO:0000256" key="1">
    <source>
        <dbReference type="ARBA" id="ARBA00010541"/>
    </source>
</evidence>
<accession>A0A511N2L5</accession>
<dbReference type="PANTHER" id="PTHR43343">
    <property type="entry name" value="PEPTIDASE S12"/>
    <property type="match status" value="1"/>
</dbReference>
<evidence type="ECO:0000313" key="5">
    <source>
        <dbReference type="EMBL" id="GEM47083.1"/>
    </source>
</evidence>
<comment type="caution">
    <text evidence="5">The sequence shown here is derived from an EMBL/GenBank/DDBJ whole genome shotgun (WGS) entry which is preliminary data.</text>
</comment>
<evidence type="ECO:0000259" key="4">
    <source>
        <dbReference type="PROSITE" id="PS50106"/>
    </source>
</evidence>
<dbReference type="InterPro" id="IPR001478">
    <property type="entry name" value="PDZ"/>
</dbReference>
<name>A0A511N2L5_DEIC1</name>
<dbReference type="PRINTS" id="PR00834">
    <property type="entry name" value="PROTEASES2C"/>
</dbReference>